<dbReference type="EMBL" id="KT351734">
    <property type="protein sequence ID" value="ALG88544.1"/>
    <property type="molecule type" value="Genomic_DNA"/>
</dbReference>
<accession>A0A0N9NJU6</accession>
<sequence length="54" mass="5983">MASAINRFGAGPQTGAHSLNHVLALISVSAWSNYNSTRVLRHYINFLRVEGKKQ</sequence>
<keyword evidence="1" id="KW-0614">Plasmid</keyword>
<name>A0A0N9NJU6_PECCA</name>
<dbReference type="AlphaFoldDB" id="A0A0N9NJU6"/>
<protein>
    <submittedName>
        <fullName evidence="1">Uncharacterized protein</fullName>
    </submittedName>
</protein>
<organism evidence="1">
    <name type="scientific">Pectobacterium carotovorum</name>
    <name type="common">Erwinia carotovora</name>
    <dbReference type="NCBI Taxonomy" id="554"/>
    <lineage>
        <taxon>Bacteria</taxon>
        <taxon>Pseudomonadati</taxon>
        <taxon>Pseudomonadota</taxon>
        <taxon>Gammaproteobacteria</taxon>
        <taxon>Enterobacterales</taxon>
        <taxon>Pectobacteriaceae</taxon>
        <taxon>Pectobacterium</taxon>
    </lineage>
</organism>
<reference evidence="1" key="2">
    <citation type="submission" date="2015-07" db="EMBL/GenBank/DDBJ databases">
        <authorList>
            <person name="Welte C."/>
            <person name="de Graaf R."/>
            <person name="van den Bosch T.J.M."/>
            <person name="Op den Camp H."/>
            <person name="van Dam N."/>
            <person name="Jetten M."/>
        </authorList>
    </citation>
    <scope>NUCLEOTIDE SEQUENCE</scope>
    <source>
        <plasmid evidence="1">Drgb3</plasmid>
    </source>
</reference>
<proteinExistence type="predicted"/>
<geneLocation type="plasmid" evidence="1">
    <name>Drgb3</name>
</geneLocation>
<reference evidence="1" key="1">
    <citation type="journal article" date="2015" name="Environ. Microbiol.">
        <title>Plasmids from the gut microbiome of cabbage root fly larvae encode SaxA that catalyses the conversion of the plant toxin 2-phenylethyl isothiocyanate.</title>
        <authorList>
            <person name="Welte C.U."/>
            <person name="de Graaf R.M."/>
            <person name="van den Bosch T.J."/>
            <person name="Op den Camp H.J."/>
            <person name="van Dam N.M."/>
            <person name="Jetten M.S."/>
        </authorList>
    </citation>
    <scope>NUCLEOTIDE SEQUENCE</scope>
    <source>
        <plasmid evidence="1">Drgb3</plasmid>
    </source>
</reference>
<evidence type="ECO:0000313" key="1">
    <source>
        <dbReference type="EMBL" id="ALG88544.1"/>
    </source>
</evidence>